<name>A0AB35YW71_9FLAO</name>
<comment type="caution">
    <text evidence="1">The sequence shown here is derived from an EMBL/GenBank/DDBJ whole genome shotgun (WGS) entry which is preliminary data.</text>
</comment>
<dbReference type="RefSeq" id="WP_342688025.1">
    <property type="nucleotide sequence ID" value="NZ_JAZBJM010000016.1"/>
</dbReference>
<dbReference type="EMBL" id="JAZBJM010000016">
    <property type="protein sequence ID" value="MEM0519596.1"/>
    <property type="molecule type" value="Genomic_DNA"/>
</dbReference>
<evidence type="ECO:0000313" key="1">
    <source>
        <dbReference type="EMBL" id="MEM0519596.1"/>
    </source>
</evidence>
<dbReference type="Proteomes" id="UP001390963">
    <property type="component" value="Unassembled WGS sequence"/>
</dbReference>
<evidence type="ECO:0008006" key="5">
    <source>
        <dbReference type="Google" id="ProtNLM"/>
    </source>
</evidence>
<sequence>MAEVYSYLTYLYRKPTMGKLPTTENTEIFTMRISKKLKEKLNQLAKRSKYGGSASSAIRVLIETAYRDIN</sequence>
<reference evidence="1 4" key="1">
    <citation type="submission" date="2024-01" db="EMBL/GenBank/DDBJ databases">
        <title>Aequorivita flavus sp. nov., isolated from deep-sea sediment.</title>
        <authorList>
            <person name="Chen X."/>
        </authorList>
    </citation>
    <scope>NUCLEOTIDE SEQUENCE</scope>
    <source>
        <strain evidence="1">MCCC 1A16923</strain>
        <strain evidence="2 4">MCCC 1A16935</strain>
    </source>
</reference>
<evidence type="ECO:0000313" key="2">
    <source>
        <dbReference type="EMBL" id="MEM0574758.1"/>
    </source>
</evidence>
<proteinExistence type="predicted"/>
<dbReference type="Proteomes" id="UP001388259">
    <property type="component" value="Unassembled WGS sequence"/>
</dbReference>
<keyword evidence="4" id="KW-1185">Reference proteome</keyword>
<protein>
    <recommendedName>
        <fullName evidence="5">Ribbon-helix-helix protein CopG domain-containing protein</fullName>
    </recommendedName>
</protein>
<dbReference type="AlphaFoldDB" id="A0AB35YW71"/>
<evidence type="ECO:0000313" key="3">
    <source>
        <dbReference type="Proteomes" id="UP001388259"/>
    </source>
</evidence>
<evidence type="ECO:0000313" key="4">
    <source>
        <dbReference type="Proteomes" id="UP001390963"/>
    </source>
</evidence>
<organism evidence="1 3">
    <name type="scientific">Aequorivita flava</name>
    <dbReference type="NCBI Taxonomy" id="3114371"/>
    <lineage>
        <taxon>Bacteria</taxon>
        <taxon>Pseudomonadati</taxon>
        <taxon>Bacteroidota</taxon>
        <taxon>Flavobacteriia</taxon>
        <taxon>Flavobacteriales</taxon>
        <taxon>Flavobacteriaceae</taxon>
        <taxon>Aequorivita</taxon>
    </lineage>
</organism>
<dbReference type="EMBL" id="JBANCF010000018">
    <property type="protein sequence ID" value="MEM0574758.1"/>
    <property type="molecule type" value="Genomic_DNA"/>
</dbReference>
<gene>
    <name evidence="2" type="ORF">VZD24_14630</name>
    <name evidence="1" type="ORF">VZD85_14635</name>
</gene>
<accession>A0AB35YW71</accession>